<dbReference type="SUPFAM" id="SSF54695">
    <property type="entry name" value="POZ domain"/>
    <property type="match status" value="1"/>
</dbReference>
<evidence type="ECO:0000256" key="4">
    <source>
        <dbReference type="SAM" id="MobiDB-lite"/>
    </source>
</evidence>
<dbReference type="OrthoDB" id="624345at2759"/>
<comment type="similarity">
    <text evidence="3">Belongs to the NPH3 family.</text>
</comment>
<protein>
    <submittedName>
        <fullName evidence="7">BTB/POZ domain-containing protein</fullName>
    </submittedName>
</protein>
<dbReference type="AlphaFoldDB" id="A0A9N7MYR8"/>
<evidence type="ECO:0000256" key="2">
    <source>
        <dbReference type="ARBA" id="ARBA00022786"/>
    </source>
</evidence>
<dbReference type="Pfam" id="PF03000">
    <property type="entry name" value="NPH3"/>
    <property type="match status" value="1"/>
</dbReference>
<organism evidence="7 8">
    <name type="scientific">Striga hermonthica</name>
    <name type="common">Purple witchweed</name>
    <name type="synonym">Buchnera hermonthica</name>
    <dbReference type="NCBI Taxonomy" id="68872"/>
    <lineage>
        <taxon>Eukaryota</taxon>
        <taxon>Viridiplantae</taxon>
        <taxon>Streptophyta</taxon>
        <taxon>Embryophyta</taxon>
        <taxon>Tracheophyta</taxon>
        <taxon>Spermatophyta</taxon>
        <taxon>Magnoliopsida</taxon>
        <taxon>eudicotyledons</taxon>
        <taxon>Gunneridae</taxon>
        <taxon>Pentapetalae</taxon>
        <taxon>asterids</taxon>
        <taxon>lamiids</taxon>
        <taxon>Lamiales</taxon>
        <taxon>Orobanchaceae</taxon>
        <taxon>Buchnereae</taxon>
        <taxon>Striga</taxon>
    </lineage>
</organism>
<comment type="caution">
    <text evidence="7">The sequence shown here is derived from an EMBL/GenBank/DDBJ whole genome shotgun (WGS) entry which is preliminary data.</text>
</comment>
<reference evidence="7" key="1">
    <citation type="submission" date="2019-12" db="EMBL/GenBank/DDBJ databases">
        <authorList>
            <person name="Scholes J."/>
        </authorList>
    </citation>
    <scope>NUCLEOTIDE SEQUENCE</scope>
</reference>
<evidence type="ECO:0000259" key="5">
    <source>
        <dbReference type="PROSITE" id="PS50097"/>
    </source>
</evidence>
<evidence type="ECO:0000256" key="1">
    <source>
        <dbReference type="ARBA" id="ARBA00004906"/>
    </source>
</evidence>
<feature type="domain" description="BTB" evidence="5">
    <location>
        <begin position="28"/>
        <end position="98"/>
    </location>
</feature>
<evidence type="ECO:0000313" key="8">
    <source>
        <dbReference type="Proteomes" id="UP001153555"/>
    </source>
</evidence>
<dbReference type="Proteomes" id="UP001153555">
    <property type="component" value="Unassembled WGS sequence"/>
</dbReference>
<name>A0A9N7MYR8_STRHE</name>
<evidence type="ECO:0000313" key="7">
    <source>
        <dbReference type="EMBL" id="CAA0818272.1"/>
    </source>
</evidence>
<dbReference type="PROSITE" id="PS51649">
    <property type="entry name" value="NPH3"/>
    <property type="match status" value="1"/>
</dbReference>
<dbReference type="InterPro" id="IPR011333">
    <property type="entry name" value="SKP1/BTB/POZ_sf"/>
</dbReference>
<accession>A0A9N7MYR8</accession>
<proteinExistence type="inferred from homology"/>
<comment type="pathway">
    <text evidence="1">Protein modification; protein ubiquitination.</text>
</comment>
<dbReference type="InterPro" id="IPR027356">
    <property type="entry name" value="NPH3_dom"/>
</dbReference>
<dbReference type="Gene3D" id="3.30.710.10">
    <property type="entry name" value="Potassium Channel Kv1.1, Chain A"/>
    <property type="match status" value="1"/>
</dbReference>
<keyword evidence="2" id="KW-0833">Ubl conjugation pathway</keyword>
<dbReference type="EMBL" id="CACSLK010016925">
    <property type="protein sequence ID" value="CAA0818272.1"/>
    <property type="molecule type" value="Genomic_DNA"/>
</dbReference>
<dbReference type="InterPro" id="IPR000210">
    <property type="entry name" value="BTB/POZ_dom"/>
</dbReference>
<feature type="region of interest" description="Disordered" evidence="4">
    <location>
        <begin position="314"/>
        <end position="335"/>
    </location>
</feature>
<feature type="domain" description="NPH3" evidence="6">
    <location>
        <begin position="177"/>
        <end position="451"/>
    </location>
</feature>
<evidence type="ECO:0000259" key="6">
    <source>
        <dbReference type="PROSITE" id="PS51649"/>
    </source>
</evidence>
<dbReference type="InterPro" id="IPR043454">
    <property type="entry name" value="NPH3/RPT2-like"/>
</dbReference>
<dbReference type="PROSITE" id="PS50097">
    <property type="entry name" value="BTB"/>
    <property type="match status" value="1"/>
</dbReference>
<sequence length="632" mass="70550">MKYMKLGCRPDTFYNTENVRSVSSEVSSDLIIQVKGSRYLLHKYPLLSKSLLLQKLCSEIPKTPSNLHILQLPDFPGGPDSFELCAKFCYGITITVSAYNFVPARCAAEYLQMAEKVEPGNLIQKLETFFVCCILIGWRDSIAVLRATRAHPLWSEDLGITTRCIESIASRVGPGRARWAEDISELEPDLYLRTMTAIKSFGRATVGDALQVYAARWLDRAGPGRAALEAVVGLLPDERGSVPCGFLARLLKDSGMLGLSYSSRNELARRIGLQLDEASVDDVLIPCFSEGVENGHDVDIVMAILEGFMSRGLGSRPTSPQGHRRSRSADSDFREGRRSSYASHHGCLVRVGRLVDGYLREIAKDEGLPLPKFVSVAEAVPEWARLEHDDLYMAIDTYLKVHPELDKTERKRLCRILDCKKLSIKTCLHAAQNEKLPLRVVVQVLFFEHARATNNLELAGGIKALIEGDNVPSNLATSFGKNTKVPPDDEQWRSPKSNVSTLKMRLAEDDDSDDDFPDGFEKYSKMRSFCMIPKRPKRIFTAQQINWATKCRPVKFWPGPVSTGSLFRWNEMNRAYSPDQTGSSITDQASPFASRTLSAIKHDNPPCEPCFGRSNCDSKSLRANGFNPDLSR</sequence>
<evidence type="ECO:0000256" key="3">
    <source>
        <dbReference type="PROSITE-ProRule" id="PRU00982"/>
    </source>
</evidence>
<keyword evidence="8" id="KW-1185">Reference proteome</keyword>
<gene>
    <name evidence="7" type="ORF">SHERM_01135</name>
</gene>
<dbReference type="PANTHER" id="PTHR32370">
    <property type="entry name" value="OS12G0117600 PROTEIN"/>
    <property type="match status" value="1"/>
</dbReference>